<accession>A0ABY6CK05</accession>
<keyword evidence="1" id="KW-0732">Signal</keyword>
<evidence type="ECO:0008006" key="4">
    <source>
        <dbReference type="Google" id="ProtNLM"/>
    </source>
</evidence>
<evidence type="ECO:0000313" key="2">
    <source>
        <dbReference type="EMBL" id="UXP30843.1"/>
    </source>
</evidence>
<feature type="signal peptide" evidence="1">
    <location>
        <begin position="1"/>
        <end position="19"/>
    </location>
</feature>
<organism evidence="2 3">
    <name type="scientific">Reichenbachiella agarivorans</name>
    <dbReference type="NCBI Taxonomy" id="2979464"/>
    <lineage>
        <taxon>Bacteria</taxon>
        <taxon>Pseudomonadati</taxon>
        <taxon>Bacteroidota</taxon>
        <taxon>Cytophagia</taxon>
        <taxon>Cytophagales</taxon>
        <taxon>Reichenbachiellaceae</taxon>
        <taxon>Reichenbachiella</taxon>
    </lineage>
</organism>
<sequence>MKTIYLVIAFILLTISSYAQESAAIGSTFPNLEAESFDTSYNLPEDSKGKYTIIGLTYNKKSQEALMDWIVPIYQEFLSDGTESINAYFVIMFSGVNAAAEGIVRQQVNESIDPLLLPHILYHKGGLKKYQEVLDMLGRKDTSYYFILDPEGTILWATRGRFKQEKIDKIRSLIK</sequence>
<name>A0ABY6CK05_9BACT</name>
<dbReference type="Proteomes" id="UP001065174">
    <property type="component" value="Chromosome"/>
</dbReference>
<dbReference type="EMBL" id="CP106679">
    <property type="protein sequence ID" value="UXP30843.1"/>
    <property type="molecule type" value="Genomic_DNA"/>
</dbReference>
<evidence type="ECO:0000256" key="1">
    <source>
        <dbReference type="SAM" id="SignalP"/>
    </source>
</evidence>
<dbReference type="RefSeq" id="WP_262308289.1">
    <property type="nucleotide sequence ID" value="NZ_CP106679.1"/>
</dbReference>
<protein>
    <recommendedName>
        <fullName evidence="4">ATP10 protein</fullName>
    </recommendedName>
</protein>
<reference evidence="2" key="1">
    <citation type="submission" date="2022-09" db="EMBL/GenBank/DDBJ databases">
        <title>Comparative genomics and taxonomic characterization of three novel marine species of genus Reichenbachiella exhibiting antioxidant and polysaccharide degradation activities.</title>
        <authorList>
            <person name="Muhammad N."/>
            <person name="Lee Y.-J."/>
            <person name="Ko J."/>
            <person name="Kim S.-G."/>
        </authorList>
    </citation>
    <scope>NUCLEOTIDE SEQUENCE</scope>
    <source>
        <strain evidence="2">BKB1-1</strain>
    </source>
</reference>
<keyword evidence="3" id="KW-1185">Reference proteome</keyword>
<proteinExistence type="predicted"/>
<evidence type="ECO:0000313" key="3">
    <source>
        <dbReference type="Proteomes" id="UP001065174"/>
    </source>
</evidence>
<gene>
    <name evidence="2" type="ORF">N6H18_10810</name>
</gene>
<feature type="chain" id="PRO_5047115675" description="ATP10 protein" evidence="1">
    <location>
        <begin position="20"/>
        <end position="175"/>
    </location>
</feature>